<comment type="caution">
    <text evidence="1">The sequence shown here is derived from an EMBL/GenBank/DDBJ whole genome shotgun (WGS) entry which is preliminary data.</text>
</comment>
<sequence length="67" mass="7666">MFHYALWCLGTEYDAKVYITSVKVLQLHVWERDQLSSGMHHWGHHQLSWGPLHGPALATEGPGLELE</sequence>
<reference evidence="1 2" key="1">
    <citation type="journal article" date="2012" name="Genome Biol.">
        <title>Sequencing three crocodilian genomes to illuminate the evolution of archosaurs and amniotes.</title>
        <authorList>
            <person name="St John J.A."/>
            <person name="Braun E.L."/>
            <person name="Isberg S.R."/>
            <person name="Miles L.G."/>
            <person name="Chong A.Y."/>
            <person name="Gongora J."/>
            <person name="Dalzell P."/>
            <person name="Moran C."/>
            <person name="Bed'hom B."/>
            <person name="Abzhanov A."/>
            <person name="Burgess S.C."/>
            <person name="Cooksey A.M."/>
            <person name="Castoe T.A."/>
            <person name="Crawford N.G."/>
            <person name="Densmore L.D."/>
            <person name="Drew J.C."/>
            <person name="Edwards S.V."/>
            <person name="Faircloth B.C."/>
            <person name="Fujita M.K."/>
            <person name="Greenwold M.J."/>
            <person name="Hoffmann F.G."/>
            <person name="Howard J.M."/>
            <person name="Iguchi T."/>
            <person name="Janes D.E."/>
            <person name="Khan S.Y."/>
            <person name="Kohno S."/>
            <person name="de Koning A.J."/>
            <person name="Lance S.L."/>
            <person name="McCarthy F.M."/>
            <person name="McCormack J.E."/>
            <person name="Merchant M.E."/>
            <person name="Peterson D.G."/>
            <person name="Pollock D.D."/>
            <person name="Pourmand N."/>
            <person name="Raney B.J."/>
            <person name="Roessler K.A."/>
            <person name="Sanford J.R."/>
            <person name="Sawyer R.H."/>
            <person name="Schmidt C.J."/>
            <person name="Triplett E.W."/>
            <person name="Tuberville T.D."/>
            <person name="Venegas-Anaya M."/>
            <person name="Howard J.T."/>
            <person name="Jarvis E.D."/>
            <person name="Guillette L.J.Jr."/>
            <person name="Glenn T.C."/>
            <person name="Green R.E."/>
            <person name="Ray D.A."/>
        </authorList>
    </citation>
    <scope>NUCLEOTIDE SEQUENCE [LARGE SCALE GENOMIC DNA]</scope>
    <source>
        <strain evidence="1">KSC_2009_1</strain>
    </source>
</reference>
<accession>A0A151P4I1</accession>
<dbReference type="AlphaFoldDB" id="A0A151P4I1"/>
<protein>
    <submittedName>
        <fullName evidence="1">Uncharacterized protein</fullName>
    </submittedName>
</protein>
<dbReference type="Proteomes" id="UP000050525">
    <property type="component" value="Unassembled WGS sequence"/>
</dbReference>
<organism evidence="1 2">
    <name type="scientific">Alligator mississippiensis</name>
    <name type="common">American alligator</name>
    <dbReference type="NCBI Taxonomy" id="8496"/>
    <lineage>
        <taxon>Eukaryota</taxon>
        <taxon>Metazoa</taxon>
        <taxon>Chordata</taxon>
        <taxon>Craniata</taxon>
        <taxon>Vertebrata</taxon>
        <taxon>Euteleostomi</taxon>
        <taxon>Archelosauria</taxon>
        <taxon>Archosauria</taxon>
        <taxon>Crocodylia</taxon>
        <taxon>Alligatoridae</taxon>
        <taxon>Alligatorinae</taxon>
        <taxon>Alligator</taxon>
    </lineage>
</organism>
<keyword evidence="2" id="KW-1185">Reference proteome</keyword>
<evidence type="ECO:0000313" key="2">
    <source>
        <dbReference type="Proteomes" id="UP000050525"/>
    </source>
</evidence>
<gene>
    <name evidence="1" type="ORF">Y1Q_0014615</name>
</gene>
<name>A0A151P4I1_ALLMI</name>
<proteinExistence type="predicted"/>
<evidence type="ECO:0000313" key="1">
    <source>
        <dbReference type="EMBL" id="KYO43958.1"/>
    </source>
</evidence>
<dbReference type="EMBL" id="AKHW03001043">
    <property type="protein sequence ID" value="KYO43958.1"/>
    <property type="molecule type" value="Genomic_DNA"/>
</dbReference>